<dbReference type="PANTHER" id="PTHR35529">
    <property type="entry name" value="MANGANESE EFFLUX PUMP MNTP-RELATED"/>
    <property type="match status" value="1"/>
</dbReference>
<dbReference type="GO" id="GO:0005384">
    <property type="term" value="F:manganese ion transmembrane transporter activity"/>
    <property type="evidence" value="ECO:0007669"/>
    <property type="project" value="UniProtKB-UniRule"/>
</dbReference>
<dbReference type="Pfam" id="PF02659">
    <property type="entry name" value="Mntp"/>
    <property type="match status" value="1"/>
</dbReference>
<dbReference type="EMBL" id="DSDK01000686">
    <property type="protein sequence ID" value="HDR52391.1"/>
    <property type="molecule type" value="Genomic_DNA"/>
</dbReference>
<protein>
    <recommendedName>
        <fullName evidence="8">Putative manganese efflux pump MntP</fullName>
    </recommendedName>
</protein>
<dbReference type="InterPro" id="IPR003810">
    <property type="entry name" value="Mntp/YtaF"/>
</dbReference>
<evidence type="ECO:0000256" key="3">
    <source>
        <dbReference type="ARBA" id="ARBA00022692"/>
    </source>
</evidence>
<keyword evidence="7 8" id="KW-0464">Manganese</keyword>
<reference evidence="9" key="1">
    <citation type="journal article" date="2020" name="mSystems">
        <title>Genome- and Community-Level Interaction Insights into Carbon Utilization and Element Cycling Functions of Hydrothermarchaeota in Hydrothermal Sediment.</title>
        <authorList>
            <person name="Zhou Z."/>
            <person name="Liu Y."/>
            <person name="Xu W."/>
            <person name="Pan J."/>
            <person name="Luo Z.H."/>
            <person name="Li M."/>
        </authorList>
    </citation>
    <scope>NUCLEOTIDE SEQUENCE [LARGE SCALE GENOMIC DNA]</scope>
    <source>
        <strain evidence="9">SpSt-1217</strain>
    </source>
</reference>
<comment type="function">
    <text evidence="8">Probably functions as a manganese efflux pump.</text>
</comment>
<evidence type="ECO:0000256" key="1">
    <source>
        <dbReference type="ARBA" id="ARBA00022448"/>
    </source>
</evidence>
<dbReference type="GO" id="GO:0005886">
    <property type="term" value="C:plasma membrane"/>
    <property type="evidence" value="ECO:0007669"/>
    <property type="project" value="UniProtKB-SubCell"/>
</dbReference>
<evidence type="ECO:0000256" key="6">
    <source>
        <dbReference type="ARBA" id="ARBA00023136"/>
    </source>
</evidence>
<feature type="transmembrane region" description="Helical" evidence="8">
    <location>
        <begin position="114"/>
        <end position="134"/>
    </location>
</feature>
<name>A0A831LZ38_9BACT</name>
<comment type="subcellular location">
    <subcellularLocation>
        <location evidence="8">Cell membrane</location>
        <topology evidence="8">Multi-pass membrane protein</topology>
    </subcellularLocation>
</comment>
<evidence type="ECO:0000256" key="4">
    <source>
        <dbReference type="ARBA" id="ARBA00022989"/>
    </source>
</evidence>
<gene>
    <name evidence="8" type="primary">mntP</name>
    <name evidence="9" type="ORF">ENN90_12340</name>
</gene>
<feature type="transmembrane region" description="Helical" evidence="8">
    <location>
        <begin position="48"/>
        <end position="67"/>
    </location>
</feature>
<keyword evidence="6 8" id="KW-0472">Membrane</keyword>
<dbReference type="PANTHER" id="PTHR35529:SF1">
    <property type="entry name" value="MANGANESE EFFLUX PUMP MNTP-RELATED"/>
    <property type="match status" value="1"/>
</dbReference>
<feature type="transmembrane region" description="Helical" evidence="8">
    <location>
        <begin position="12"/>
        <end position="36"/>
    </location>
</feature>
<dbReference type="HAMAP" id="MF_01521">
    <property type="entry name" value="MntP_pump"/>
    <property type="match status" value="1"/>
</dbReference>
<keyword evidence="5 8" id="KW-0406">Ion transport</keyword>
<accession>A0A831LZ38</accession>
<dbReference type="AlphaFoldDB" id="A0A831LZ38"/>
<feature type="transmembrane region" description="Helical" evidence="8">
    <location>
        <begin position="173"/>
        <end position="190"/>
    </location>
</feature>
<keyword evidence="1 8" id="KW-0813">Transport</keyword>
<keyword evidence="3 8" id="KW-0812">Transmembrane</keyword>
<organism evidence="9">
    <name type="scientific">Mariniphaga anaerophila</name>
    <dbReference type="NCBI Taxonomy" id="1484053"/>
    <lineage>
        <taxon>Bacteria</taxon>
        <taxon>Pseudomonadati</taxon>
        <taxon>Bacteroidota</taxon>
        <taxon>Bacteroidia</taxon>
        <taxon>Marinilabiliales</taxon>
        <taxon>Prolixibacteraceae</taxon>
        <taxon>Mariniphaga</taxon>
    </lineage>
</organism>
<proteinExistence type="inferred from homology"/>
<evidence type="ECO:0000256" key="5">
    <source>
        <dbReference type="ARBA" id="ARBA00023065"/>
    </source>
</evidence>
<comment type="similarity">
    <text evidence="8">Belongs to the MntP (TC 9.B.29) family.</text>
</comment>
<sequence>MHLLVDMSITQFITFLFIGIGLSFDSFAVSVSCGLMKQEIRFKQAVPIAFSLAFFQAVFPVLGWLAGKTIHQFISAFDHWIAFGLLAFIGIKMMVEGIKPNGTLQNFNPFRKRVIISLSIATSIDALVVGLSFGFLEMPILFPVLIIGAVTFIASMLGMLFGKNIPAKRSKQSLILGGIILFGMGVKILIEHTLL</sequence>
<feature type="transmembrane region" description="Helical" evidence="8">
    <location>
        <begin position="140"/>
        <end position="161"/>
    </location>
</feature>
<evidence type="ECO:0000256" key="2">
    <source>
        <dbReference type="ARBA" id="ARBA00022475"/>
    </source>
</evidence>
<evidence type="ECO:0000256" key="7">
    <source>
        <dbReference type="ARBA" id="ARBA00023211"/>
    </source>
</evidence>
<evidence type="ECO:0000313" key="9">
    <source>
        <dbReference type="EMBL" id="HDR52391.1"/>
    </source>
</evidence>
<dbReference type="Proteomes" id="UP000886047">
    <property type="component" value="Unassembled WGS sequence"/>
</dbReference>
<feature type="transmembrane region" description="Helical" evidence="8">
    <location>
        <begin position="73"/>
        <end position="93"/>
    </location>
</feature>
<evidence type="ECO:0000256" key="8">
    <source>
        <dbReference type="HAMAP-Rule" id="MF_01521"/>
    </source>
</evidence>
<dbReference type="InterPro" id="IPR022929">
    <property type="entry name" value="Put_MntP"/>
</dbReference>
<keyword evidence="4 8" id="KW-1133">Transmembrane helix</keyword>
<comment type="caution">
    <text evidence="9">The sequence shown here is derived from an EMBL/GenBank/DDBJ whole genome shotgun (WGS) entry which is preliminary data.</text>
</comment>
<keyword evidence="2 8" id="KW-1003">Cell membrane</keyword>